<feature type="signal peptide" evidence="1">
    <location>
        <begin position="1"/>
        <end position="18"/>
    </location>
</feature>
<dbReference type="InterPro" id="IPR006801">
    <property type="entry name" value="ApoA-II"/>
</dbReference>
<organism evidence="2 3">
    <name type="scientific">Python bivittatus</name>
    <name type="common">Burmese python</name>
    <name type="synonym">Python molurus bivittatus</name>
    <dbReference type="NCBI Taxonomy" id="176946"/>
    <lineage>
        <taxon>Eukaryota</taxon>
        <taxon>Metazoa</taxon>
        <taxon>Chordata</taxon>
        <taxon>Craniata</taxon>
        <taxon>Vertebrata</taxon>
        <taxon>Euteleostomi</taxon>
        <taxon>Lepidosauria</taxon>
        <taxon>Squamata</taxon>
        <taxon>Bifurcata</taxon>
        <taxon>Unidentata</taxon>
        <taxon>Episquamata</taxon>
        <taxon>Toxicofera</taxon>
        <taxon>Serpentes</taxon>
        <taxon>Henophidia</taxon>
        <taxon>Pythonidae</taxon>
        <taxon>Python</taxon>
    </lineage>
</organism>
<name>A0A9F2N826_PYTBI</name>
<accession>A0A9F2N826</accession>
<gene>
    <name evidence="3 4" type="primary">APOA2</name>
</gene>
<dbReference type="GO" id="GO:0008289">
    <property type="term" value="F:lipid binding"/>
    <property type="evidence" value="ECO:0007669"/>
    <property type="project" value="InterPro"/>
</dbReference>
<evidence type="ECO:0000313" key="4">
    <source>
        <dbReference type="RefSeq" id="XP_015743215.1"/>
    </source>
</evidence>
<sequence>MKVFALMVLLISICCLEGALVKRQAEEPAEGEVSALFTTQVSDFIKRLQQQAEDFASSIKNSFGQERIEEIRSQAETILQQVQNSFTPLTEEMRQNLARLFPIPPQSKPPAQEGV</sequence>
<protein>
    <submittedName>
        <fullName evidence="3 4">Apolipoprotein A-II</fullName>
    </submittedName>
</protein>
<dbReference type="Proteomes" id="UP000695026">
    <property type="component" value="Unplaced"/>
</dbReference>
<dbReference type="CTD" id="336"/>
<dbReference type="AlphaFoldDB" id="A0A9F2N826"/>
<dbReference type="KEGG" id="pbi:103064587"/>
<dbReference type="GO" id="GO:0005576">
    <property type="term" value="C:extracellular region"/>
    <property type="evidence" value="ECO:0007669"/>
    <property type="project" value="InterPro"/>
</dbReference>
<feature type="chain" id="PRO_5044698197" evidence="1">
    <location>
        <begin position="19"/>
        <end position="115"/>
    </location>
</feature>
<keyword evidence="1" id="KW-0732">Signal</keyword>
<dbReference type="OrthoDB" id="9450770at2759"/>
<dbReference type="GO" id="GO:0042157">
    <property type="term" value="P:lipoprotein metabolic process"/>
    <property type="evidence" value="ECO:0007669"/>
    <property type="project" value="InterPro"/>
</dbReference>
<dbReference type="RefSeq" id="XP_007426195.1">
    <property type="nucleotide sequence ID" value="XM_007426133.3"/>
</dbReference>
<evidence type="ECO:0000313" key="2">
    <source>
        <dbReference type="Proteomes" id="UP000695026"/>
    </source>
</evidence>
<proteinExistence type="predicted"/>
<dbReference type="GO" id="GO:0006869">
    <property type="term" value="P:lipid transport"/>
    <property type="evidence" value="ECO:0007669"/>
    <property type="project" value="InterPro"/>
</dbReference>
<keyword evidence="2" id="KW-1185">Reference proteome</keyword>
<dbReference type="RefSeq" id="XP_015743215.1">
    <property type="nucleotide sequence ID" value="XM_015887729.2"/>
</dbReference>
<evidence type="ECO:0000256" key="1">
    <source>
        <dbReference type="SAM" id="SignalP"/>
    </source>
</evidence>
<dbReference type="Pfam" id="PF04711">
    <property type="entry name" value="ApoA-II"/>
    <property type="match status" value="1"/>
</dbReference>
<dbReference type="OMA" id="LTICSFE"/>
<dbReference type="Gene3D" id="6.10.250.100">
    <property type="match status" value="1"/>
</dbReference>
<reference evidence="3 4" key="1">
    <citation type="submission" date="2025-04" db="UniProtKB">
        <authorList>
            <consortium name="RefSeq"/>
        </authorList>
    </citation>
    <scope>IDENTIFICATION</scope>
    <source>
        <tissue evidence="3 4">Liver</tissue>
    </source>
</reference>
<dbReference type="GeneID" id="103064587"/>
<evidence type="ECO:0000313" key="3">
    <source>
        <dbReference type="RefSeq" id="XP_007426195.1"/>
    </source>
</evidence>
<dbReference type="SUPFAM" id="SSF58113">
    <property type="entry name" value="Apolipoprotein A-I"/>
    <property type="match status" value="1"/>
</dbReference>